<dbReference type="Proteomes" id="UP000639772">
    <property type="component" value="Chromosome 7"/>
</dbReference>
<accession>A0A835UTN2</accession>
<gene>
    <name evidence="1" type="ORF">HPP92_015000</name>
</gene>
<sequence length="136" mass="15400">MEGAHVVDLGVSTASGLNDGEDDWLGATRPTFAQKENSIPVPFSAFLWDILMAKKKQNPRYPSHILRWIHPHQRIICAIYIPKILLYLLNTTDICPLIPPCHHHQLSLCQNLPALHHLNRIKISKIFVAQLATDNL</sequence>
<protein>
    <submittedName>
        <fullName evidence="1">Uncharacterized protein</fullName>
    </submittedName>
</protein>
<comment type="caution">
    <text evidence="1">The sequence shown here is derived from an EMBL/GenBank/DDBJ whole genome shotgun (WGS) entry which is preliminary data.</text>
</comment>
<dbReference type="AlphaFoldDB" id="A0A835UTN2"/>
<reference evidence="1 2" key="1">
    <citation type="journal article" date="2020" name="Nat. Food">
        <title>A phased Vanilla planifolia genome enables genetic improvement of flavour and production.</title>
        <authorList>
            <person name="Hasing T."/>
            <person name="Tang H."/>
            <person name="Brym M."/>
            <person name="Khazi F."/>
            <person name="Huang T."/>
            <person name="Chambers A.H."/>
        </authorList>
    </citation>
    <scope>NUCLEOTIDE SEQUENCE [LARGE SCALE GENOMIC DNA]</scope>
    <source>
        <tissue evidence="1">Leaf</tissue>
    </source>
</reference>
<proteinExistence type="predicted"/>
<organism evidence="1 2">
    <name type="scientific">Vanilla planifolia</name>
    <name type="common">Vanilla</name>
    <dbReference type="NCBI Taxonomy" id="51239"/>
    <lineage>
        <taxon>Eukaryota</taxon>
        <taxon>Viridiplantae</taxon>
        <taxon>Streptophyta</taxon>
        <taxon>Embryophyta</taxon>
        <taxon>Tracheophyta</taxon>
        <taxon>Spermatophyta</taxon>
        <taxon>Magnoliopsida</taxon>
        <taxon>Liliopsida</taxon>
        <taxon>Asparagales</taxon>
        <taxon>Orchidaceae</taxon>
        <taxon>Vanilloideae</taxon>
        <taxon>Vanilleae</taxon>
        <taxon>Vanilla</taxon>
    </lineage>
</organism>
<name>A0A835UTN2_VANPL</name>
<dbReference type="EMBL" id="JADCNM010000007">
    <property type="protein sequence ID" value="KAG0475314.1"/>
    <property type="molecule type" value="Genomic_DNA"/>
</dbReference>
<evidence type="ECO:0000313" key="2">
    <source>
        <dbReference type="Proteomes" id="UP000639772"/>
    </source>
</evidence>
<evidence type="ECO:0000313" key="1">
    <source>
        <dbReference type="EMBL" id="KAG0475314.1"/>
    </source>
</evidence>